<evidence type="ECO:0000256" key="1">
    <source>
        <dbReference type="ARBA" id="ARBA00004496"/>
    </source>
</evidence>
<sequence length="390" mass="44944">MPFVLDRPRSQEKVGESLMFIEDIKLTNYRNYSNLTMSFENKVNVILGENAQGKTNVMESIYVLAMAKSHRTSNDKDLIRWDEEYGKIEGRLQKRNGPLSLQLVISKKGKKAKSNHLEQPRLSQYIGNMNIVMFAPEDLNLVKGSPGIRRRFIDMEIGQVSAIYLYDLNQFNKILQQRNHYLKQLQTKKQHDKTMLEVYTSQLIEVASKIVVKRYEFLKLLQNWAEPIHHGISRGLETLKIQYNPSIDVSEDIELSKMVEVYEEKFAKIREREIERGVTLAGPHRDDLSFFVNGRDVQTFGSQGQQRTTALSLKLAEIELIQSEIGEYPILLLDDVLSELDDYRQSHLLNTIQGKVQTFVTTTSVEGINHETLKQAATYNVTEGEMTKLK</sequence>
<keyword evidence="6 12" id="KW-0547">Nucleotide-binding</keyword>
<organism evidence="15 16">
    <name type="scientific">Litchfieldia salsa</name>
    <dbReference type="NCBI Taxonomy" id="930152"/>
    <lineage>
        <taxon>Bacteria</taxon>
        <taxon>Bacillati</taxon>
        <taxon>Bacillota</taxon>
        <taxon>Bacilli</taxon>
        <taxon>Bacillales</taxon>
        <taxon>Bacillaceae</taxon>
        <taxon>Litchfieldia</taxon>
    </lineage>
</organism>
<dbReference type="InterPro" id="IPR003395">
    <property type="entry name" value="RecF/RecN/SMC_N"/>
</dbReference>
<dbReference type="GO" id="GO:0003697">
    <property type="term" value="F:single-stranded DNA binding"/>
    <property type="evidence" value="ECO:0007669"/>
    <property type="project" value="UniProtKB-UniRule"/>
</dbReference>
<evidence type="ECO:0000256" key="2">
    <source>
        <dbReference type="ARBA" id="ARBA00008016"/>
    </source>
</evidence>
<feature type="domain" description="RecF/RecN/SMC N-terminal" evidence="14">
    <location>
        <begin position="20"/>
        <end position="369"/>
    </location>
</feature>
<dbReference type="SUPFAM" id="SSF52540">
    <property type="entry name" value="P-loop containing nucleoside triphosphate hydrolases"/>
    <property type="match status" value="1"/>
</dbReference>
<comment type="function">
    <text evidence="12 13">The RecF protein is involved in DNA metabolism; it is required for DNA replication and normal SOS inducibility. RecF binds preferentially to single-stranded, linear DNA. It also seems to bind ATP.</text>
</comment>
<dbReference type="AlphaFoldDB" id="A0A1H0UFH9"/>
<comment type="similarity">
    <text evidence="2 12 13">Belongs to the RecF family.</text>
</comment>
<dbReference type="GO" id="GO:0006260">
    <property type="term" value="P:DNA replication"/>
    <property type="evidence" value="ECO:0007669"/>
    <property type="project" value="UniProtKB-UniRule"/>
</dbReference>
<keyword evidence="11 12" id="KW-0742">SOS response</keyword>
<evidence type="ECO:0000256" key="12">
    <source>
        <dbReference type="HAMAP-Rule" id="MF_00365"/>
    </source>
</evidence>
<dbReference type="FunFam" id="1.20.1050.90:FF:000002">
    <property type="entry name" value="DNA replication and repair protein RecF"/>
    <property type="match status" value="1"/>
</dbReference>
<dbReference type="STRING" id="930152.SAMN05216565_104366"/>
<evidence type="ECO:0000256" key="11">
    <source>
        <dbReference type="ARBA" id="ARBA00023236"/>
    </source>
</evidence>
<accession>A0A1H0UFH9</accession>
<dbReference type="InterPro" id="IPR042174">
    <property type="entry name" value="RecF_2"/>
</dbReference>
<evidence type="ECO:0000256" key="3">
    <source>
        <dbReference type="ARBA" id="ARBA00020170"/>
    </source>
</evidence>
<evidence type="ECO:0000313" key="15">
    <source>
        <dbReference type="EMBL" id="SDP64820.1"/>
    </source>
</evidence>
<dbReference type="InterPro" id="IPR027417">
    <property type="entry name" value="P-loop_NTPase"/>
</dbReference>
<keyword evidence="7 12" id="KW-0227">DNA damage</keyword>
<dbReference type="GO" id="GO:0000731">
    <property type="term" value="P:DNA synthesis involved in DNA repair"/>
    <property type="evidence" value="ECO:0007669"/>
    <property type="project" value="TreeGrafter"/>
</dbReference>
<evidence type="ECO:0000256" key="7">
    <source>
        <dbReference type="ARBA" id="ARBA00022763"/>
    </source>
</evidence>
<dbReference type="Gene3D" id="1.20.1050.90">
    <property type="entry name" value="RecF/RecN/SMC, N-terminal domain"/>
    <property type="match status" value="1"/>
</dbReference>
<dbReference type="PANTHER" id="PTHR32182">
    <property type="entry name" value="DNA REPLICATION AND REPAIR PROTEIN RECF"/>
    <property type="match status" value="1"/>
</dbReference>
<dbReference type="InterPro" id="IPR001238">
    <property type="entry name" value="DNA-binding_RecF"/>
</dbReference>
<keyword evidence="8 12" id="KW-0067">ATP-binding</keyword>
<dbReference type="Pfam" id="PF02463">
    <property type="entry name" value="SMC_N"/>
    <property type="match status" value="1"/>
</dbReference>
<keyword evidence="4 12" id="KW-0963">Cytoplasm</keyword>
<keyword evidence="9 12" id="KW-0238">DNA-binding</keyword>
<name>A0A1H0UFH9_9BACI</name>
<evidence type="ECO:0000256" key="6">
    <source>
        <dbReference type="ARBA" id="ARBA00022741"/>
    </source>
</evidence>
<keyword evidence="16" id="KW-1185">Reference proteome</keyword>
<dbReference type="GO" id="GO:0006302">
    <property type="term" value="P:double-strand break repair"/>
    <property type="evidence" value="ECO:0007669"/>
    <property type="project" value="TreeGrafter"/>
</dbReference>
<evidence type="ECO:0000256" key="4">
    <source>
        <dbReference type="ARBA" id="ARBA00022490"/>
    </source>
</evidence>
<dbReference type="PANTHER" id="PTHR32182:SF0">
    <property type="entry name" value="DNA REPLICATION AND REPAIR PROTEIN RECF"/>
    <property type="match status" value="1"/>
</dbReference>
<evidence type="ECO:0000256" key="8">
    <source>
        <dbReference type="ARBA" id="ARBA00022840"/>
    </source>
</evidence>
<evidence type="ECO:0000313" key="16">
    <source>
        <dbReference type="Proteomes" id="UP000199159"/>
    </source>
</evidence>
<dbReference type="GO" id="GO:0005737">
    <property type="term" value="C:cytoplasm"/>
    <property type="evidence" value="ECO:0007669"/>
    <property type="project" value="UniProtKB-SubCell"/>
</dbReference>
<gene>
    <name evidence="12" type="primary">recF</name>
    <name evidence="15" type="ORF">SAMN05216565_104366</name>
</gene>
<dbReference type="PROSITE" id="PS00618">
    <property type="entry name" value="RECF_2"/>
    <property type="match status" value="1"/>
</dbReference>
<evidence type="ECO:0000256" key="13">
    <source>
        <dbReference type="RuleBase" id="RU000578"/>
    </source>
</evidence>
<dbReference type="InterPro" id="IPR018078">
    <property type="entry name" value="DNA-binding_RecF_CS"/>
</dbReference>
<dbReference type="Proteomes" id="UP000199159">
    <property type="component" value="Unassembled WGS sequence"/>
</dbReference>
<evidence type="ECO:0000256" key="5">
    <source>
        <dbReference type="ARBA" id="ARBA00022705"/>
    </source>
</evidence>
<keyword evidence="5 12" id="KW-0235">DNA replication</keyword>
<dbReference type="CDD" id="cd03242">
    <property type="entry name" value="ABC_RecF"/>
    <property type="match status" value="1"/>
</dbReference>
<proteinExistence type="inferred from homology"/>
<keyword evidence="10 12" id="KW-0234">DNA repair</keyword>
<dbReference type="PROSITE" id="PS00617">
    <property type="entry name" value="RECF_1"/>
    <property type="match status" value="1"/>
</dbReference>
<dbReference type="EMBL" id="FNJU01000004">
    <property type="protein sequence ID" value="SDP64820.1"/>
    <property type="molecule type" value="Genomic_DNA"/>
</dbReference>
<comment type="subcellular location">
    <subcellularLocation>
        <location evidence="1 12 13">Cytoplasm</location>
    </subcellularLocation>
</comment>
<dbReference type="NCBIfam" id="TIGR00611">
    <property type="entry name" value="recf"/>
    <property type="match status" value="1"/>
</dbReference>
<reference evidence="16" key="1">
    <citation type="submission" date="2016-10" db="EMBL/GenBank/DDBJ databases">
        <authorList>
            <person name="Varghese N."/>
            <person name="Submissions S."/>
        </authorList>
    </citation>
    <scope>NUCLEOTIDE SEQUENCE [LARGE SCALE GENOMIC DNA]</scope>
    <source>
        <strain evidence="16">IBRC-M10078</strain>
    </source>
</reference>
<dbReference type="GO" id="GO:0009432">
    <property type="term" value="P:SOS response"/>
    <property type="evidence" value="ECO:0007669"/>
    <property type="project" value="UniProtKB-UniRule"/>
</dbReference>
<dbReference type="Gene3D" id="3.40.50.300">
    <property type="entry name" value="P-loop containing nucleotide triphosphate hydrolases"/>
    <property type="match status" value="1"/>
</dbReference>
<evidence type="ECO:0000259" key="14">
    <source>
        <dbReference type="Pfam" id="PF02463"/>
    </source>
</evidence>
<feature type="binding site" evidence="12">
    <location>
        <begin position="48"/>
        <end position="55"/>
    </location>
    <ligand>
        <name>ATP</name>
        <dbReference type="ChEBI" id="CHEBI:30616"/>
    </ligand>
</feature>
<evidence type="ECO:0000256" key="9">
    <source>
        <dbReference type="ARBA" id="ARBA00023125"/>
    </source>
</evidence>
<dbReference type="GO" id="GO:0005524">
    <property type="term" value="F:ATP binding"/>
    <property type="evidence" value="ECO:0007669"/>
    <property type="project" value="UniProtKB-UniRule"/>
</dbReference>
<dbReference type="HAMAP" id="MF_00365">
    <property type="entry name" value="RecF"/>
    <property type="match status" value="1"/>
</dbReference>
<evidence type="ECO:0000256" key="10">
    <source>
        <dbReference type="ARBA" id="ARBA00023204"/>
    </source>
</evidence>
<protein>
    <recommendedName>
        <fullName evidence="3 12">DNA replication and repair protein RecF</fullName>
    </recommendedName>
</protein>